<name>A0A7Y9LB81_9ACTN</name>
<evidence type="ECO:0000313" key="3">
    <source>
        <dbReference type="Proteomes" id="UP000569914"/>
    </source>
</evidence>
<dbReference type="RefSeq" id="WP_179748384.1">
    <property type="nucleotide sequence ID" value="NZ_JACCBU010000001.1"/>
</dbReference>
<comment type="caution">
    <text evidence="2">The sequence shown here is derived from an EMBL/GenBank/DDBJ whole genome shotgun (WGS) entry which is preliminary data.</text>
</comment>
<feature type="transmembrane region" description="Helical" evidence="1">
    <location>
        <begin position="89"/>
        <end position="107"/>
    </location>
</feature>
<proteinExistence type="predicted"/>
<dbReference type="NCBIfam" id="NF047765">
    <property type="entry name" value="LIC_13387_fam"/>
    <property type="match status" value="1"/>
</dbReference>
<keyword evidence="1" id="KW-0472">Membrane</keyword>
<feature type="transmembrane region" description="Helical" evidence="1">
    <location>
        <begin position="58"/>
        <end position="77"/>
    </location>
</feature>
<reference evidence="2 3" key="1">
    <citation type="submission" date="2020-07" db="EMBL/GenBank/DDBJ databases">
        <title>Sequencing the genomes of 1000 actinobacteria strains.</title>
        <authorList>
            <person name="Klenk H.-P."/>
        </authorList>
    </citation>
    <scope>NUCLEOTIDE SEQUENCE [LARGE SCALE GENOMIC DNA]</scope>
    <source>
        <strain evidence="2 3">DSM 22083</strain>
    </source>
</reference>
<accession>A0A7Y9LB81</accession>
<dbReference type="Proteomes" id="UP000569914">
    <property type="component" value="Unassembled WGS sequence"/>
</dbReference>
<evidence type="ECO:0000256" key="1">
    <source>
        <dbReference type="SAM" id="Phobius"/>
    </source>
</evidence>
<protein>
    <submittedName>
        <fullName evidence="2">Uncharacterized protein</fullName>
    </submittedName>
</protein>
<keyword evidence="3" id="KW-1185">Reference proteome</keyword>
<keyword evidence="1" id="KW-0812">Transmembrane</keyword>
<gene>
    <name evidence="2" type="ORF">BKA15_000870</name>
</gene>
<evidence type="ECO:0000313" key="2">
    <source>
        <dbReference type="EMBL" id="NYE69541.1"/>
    </source>
</evidence>
<sequence length="145" mass="15031">MMNATAIKVGAGAWMFTGVVHDILEFVLRGDPAMDAALRASTIQVGPVSLNAESLTRGVSLAMGLAMFVVGLLLWMITRAVPAERLRPFGIVALVASLAALGLAIILIPGPPVITFAVASIAFVIALATRSRNRSGTQPLPAAAR</sequence>
<feature type="transmembrane region" description="Helical" evidence="1">
    <location>
        <begin position="113"/>
        <end position="129"/>
    </location>
</feature>
<dbReference type="EMBL" id="JACCBU010000001">
    <property type="protein sequence ID" value="NYE69541.1"/>
    <property type="molecule type" value="Genomic_DNA"/>
</dbReference>
<organism evidence="2 3">
    <name type="scientific">Microlunatus parietis</name>
    <dbReference type="NCBI Taxonomy" id="682979"/>
    <lineage>
        <taxon>Bacteria</taxon>
        <taxon>Bacillati</taxon>
        <taxon>Actinomycetota</taxon>
        <taxon>Actinomycetes</taxon>
        <taxon>Propionibacteriales</taxon>
        <taxon>Propionibacteriaceae</taxon>
        <taxon>Microlunatus</taxon>
    </lineage>
</organism>
<keyword evidence="1" id="KW-1133">Transmembrane helix</keyword>
<dbReference type="InterPro" id="IPR058068">
    <property type="entry name" value="LIC_13387-like"/>
</dbReference>
<dbReference type="AlphaFoldDB" id="A0A7Y9LB81"/>